<evidence type="ECO:0000313" key="3">
    <source>
        <dbReference type="Proteomes" id="UP001159387"/>
    </source>
</evidence>
<evidence type="ECO:0000259" key="1">
    <source>
        <dbReference type="SMART" id="SM00470"/>
    </source>
</evidence>
<feature type="domain" description="ParB-like N-terminal" evidence="1">
    <location>
        <begin position="6"/>
        <end position="101"/>
    </location>
</feature>
<dbReference type="InterPro" id="IPR036086">
    <property type="entry name" value="ParB/Sulfiredoxin_sf"/>
</dbReference>
<dbReference type="Gene3D" id="1.10.150.280">
    <property type="entry name" value="AF1531-like domain"/>
    <property type="match status" value="1"/>
</dbReference>
<sequence length="239" mass="27010">MKLLTSLVPVKKITCTQPRSIFSDDQLEKAAQSILESKGVINPIVVRRIDLQSYELVDGVFEYYAAARAREIDPRQGEMITVFIMEPENEEALTKQVELFRKSKSVIPNNLVSTDADNTSLQLANIASRLTNMESRFDNRTHELQTEFKNEIKKINQKLQEMETTIPKPMEPLAALNTLELPELARKLKGVNAKIIEKIIKERQTNGNFKSFSDVVARITGLGDKTMLKIIDSFTQGGI</sequence>
<dbReference type="SUPFAM" id="SSF110849">
    <property type="entry name" value="ParB/Sulfiredoxin"/>
    <property type="match status" value="1"/>
</dbReference>
<dbReference type="Gene3D" id="3.90.1530.10">
    <property type="entry name" value="Conserved hypothetical protein from pyrococcus furiosus pfu- 392566-001, ParB domain"/>
    <property type="match status" value="1"/>
</dbReference>
<organism evidence="2 3">
    <name type="scientific">Chrysosporum bergii ANA360D</name>
    <dbReference type="NCBI Taxonomy" id="617107"/>
    <lineage>
        <taxon>Bacteria</taxon>
        <taxon>Bacillati</taxon>
        <taxon>Cyanobacteriota</taxon>
        <taxon>Cyanophyceae</taxon>
        <taxon>Nostocales</taxon>
        <taxon>Nodulariaceae</taxon>
        <taxon>Chrysosporum</taxon>
    </lineage>
</organism>
<comment type="caution">
    <text evidence="2">The sequence shown here is derived from an EMBL/GenBank/DDBJ whole genome shotgun (WGS) entry which is preliminary data.</text>
</comment>
<accession>A0AA43GTI6</accession>
<dbReference type="SUPFAM" id="SSF47781">
    <property type="entry name" value="RuvA domain 2-like"/>
    <property type="match status" value="1"/>
</dbReference>
<evidence type="ECO:0000313" key="2">
    <source>
        <dbReference type="EMBL" id="MDH6061492.1"/>
    </source>
</evidence>
<gene>
    <name evidence="2" type="ORF">NWP17_13770</name>
</gene>
<protein>
    <submittedName>
        <fullName evidence="2">Helix-hairpin-helix domain-containing protein</fullName>
    </submittedName>
</protein>
<dbReference type="Pfam" id="PF12836">
    <property type="entry name" value="HHH_3"/>
    <property type="match status" value="1"/>
</dbReference>
<keyword evidence="3" id="KW-1185">Reference proteome</keyword>
<dbReference type="Pfam" id="PF02195">
    <property type="entry name" value="ParB_N"/>
    <property type="match status" value="1"/>
</dbReference>
<dbReference type="Proteomes" id="UP001159387">
    <property type="component" value="Unassembled WGS sequence"/>
</dbReference>
<dbReference type="InterPro" id="IPR003115">
    <property type="entry name" value="ParB_N"/>
</dbReference>
<dbReference type="SMART" id="SM00470">
    <property type="entry name" value="ParB"/>
    <property type="match status" value="1"/>
</dbReference>
<dbReference type="RefSeq" id="WP_280655464.1">
    <property type="nucleotide sequence ID" value="NZ_JANQDH010000091.1"/>
</dbReference>
<proteinExistence type="predicted"/>
<dbReference type="AlphaFoldDB" id="A0AA43GTI6"/>
<dbReference type="InterPro" id="IPR010994">
    <property type="entry name" value="RuvA_2-like"/>
</dbReference>
<dbReference type="EMBL" id="JANQDH010000091">
    <property type="protein sequence ID" value="MDH6061492.1"/>
    <property type="molecule type" value="Genomic_DNA"/>
</dbReference>
<reference evidence="2 3" key="1">
    <citation type="journal article" date="2023" name="J. Phycol.">
        <title>Chrysosporum ovalisporum is synonymous with the true-branching cyanobacterium Umezakia natans (Nostocales/Aphanizomenonaceae).</title>
        <authorList>
            <person name="McGregor G.B."/>
            <person name="Sendall B.C."/>
            <person name="Niiyama Y."/>
            <person name="Tuji A."/>
            <person name="Willis A."/>
        </authorList>
    </citation>
    <scope>NUCLEOTIDE SEQUENCE [LARGE SCALE GENOMIC DNA]</scope>
    <source>
        <strain evidence="2 3">ANA360D</strain>
    </source>
</reference>
<name>A0AA43GTI6_9CYAN</name>